<dbReference type="EMBL" id="CAIIXF020000001">
    <property type="protein sequence ID" value="CAH1772483.1"/>
    <property type="molecule type" value="Genomic_DNA"/>
</dbReference>
<evidence type="ECO:0000313" key="5">
    <source>
        <dbReference type="EMBL" id="CAH1772483.1"/>
    </source>
</evidence>
<keyword evidence="3" id="KW-0690">Ribosome biogenesis</keyword>
<gene>
    <name evidence="5" type="ORF">OFUS_LOCUS247</name>
</gene>
<dbReference type="Gene3D" id="3.30.360.20">
    <property type="entry name" value="RNA 3'-terminal phosphate cyclase, insert domain"/>
    <property type="match status" value="1"/>
</dbReference>
<dbReference type="Pfam" id="PF01137">
    <property type="entry name" value="RTC"/>
    <property type="match status" value="1"/>
</dbReference>
<dbReference type="InterPro" id="IPR013791">
    <property type="entry name" value="RNA3'-term_phos_cycl_insert"/>
</dbReference>
<keyword evidence="4" id="KW-0539">Nucleus</keyword>
<dbReference type="CDD" id="cd00875">
    <property type="entry name" value="RNA_Cyclase_Class_I"/>
    <property type="match status" value="1"/>
</dbReference>
<name>A0A8J1UUU1_OWEFU</name>
<comment type="subcellular location">
    <subcellularLocation>
        <location evidence="1">Nucleus</location>
        <location evidence="1">Nucleolus</location>
    </subcellularLocation>
</comment>
<accession>A0A8J1UUU1</accession>
<dbReference type="SUPFAM" id="SSF55205">
    <property type="entry name" value="EPT/RTPC-like"/>
    <property type="match status" value="1"/>
</dbReference>
<dbReference type="InterPro" id="IPR000228">
    <property type="entry name" value="RNA3'_term_phos_cyc"/>
</dbReference>
<evidence type="ECO:0000256" key="2">
    <source>
        <dbReference type="ARBA" id="ARBA00007089"/>
    </source>
</evidence>
<dbReference type="Pfam" id="PF05189">
    <property type="entry name" value="RTC_insert"/>
    <property type="match status" value="1"/>
</dbReference>
<protein>
    <submittedName>
        <fullName evidence="5">Uncharacterized protein</fullName>
    </submittedName>
</protein>
<dbReference type="FunFam" id="3.30.360.20:FF:000001">
    <property type="entry name" value="RNA terminal phosphate cyclase-like 1"/>
    <property type="match status" value="1"/>
</dbReference>
<comment type="similarity">
    <text evidence="2">Belongs to the RNA 3'-terminal cyclase family. Type 2 subfamily.</text>
</comment>
<evidence type="ECO:0000256" key="1">
    <source>
        <dbReference type="ARBA" id="ARBA00004604"/>
    </source>
</evidence>
<reference evidence="5" key="1">
    <citation type="submission" date="2022-03" db="EMBL/GenBank/DDBJ databases">
        <authorList>
            <person name="Martin C."/>
        </authorList>
    </citation>
    <scope>NUCLEOTIDE SEQUENCE</scope>
</reference>
<dbReference type="AlphaFoldDB" id="A0A8J1UUU1"/>
<evidence type="ECO:0000313" key="6">
    <source>
        <dbReference type="Proteomes" id="UP000749559"/>
    </source>
</evidence>
<dbReference type="PIRSF" id="PIRSF005378">
    <property type="entry name" value="RNA3'_term_phos_cycl_euk"/>
    <property type="match status" value="1"/>
</dbReference>
<dbReference type="OrthoDB" id="1911237at2759"/>
<dbReference type="InterPro" id="IPR023797">
    <property type="entry name" value="RNA3'_phos_cyclase_dom"/>
</dbReference>
<organism evidence="5 6">
    <name type="scientific">Owenia fusiformis</name>
    <name type="common">Polychaete worm</name>
    <dbReference type="NCBI Taxonomy" id="6347"/>
    <lineage>
        <taxon>Eukaryota</taxon>
        <taxon>Metazoa</taxon>
        <taxon>Spiralia</taxon>
        <taxon>Lophotrochozoa</taxon>
        <taxon>Annelida</taxon>
        <taxon>Polychaeta</taxon>
        <taxon>Sedentaria</taxon>
        <taxon>Canalipalpata</taxon>
        <taxon>Sabellida</taxon>
        <taxon>Oweniida</taxon>
        <taxon>Oweniidae</taxon>
        <taxon>Owenia</taxon>
    </lineage>
</organism>
<comment type="caution">
    <text evidence="5">The sequence shown here is derived from an EMBL/GenBank/DDBJ whole genome shotgun (WGS) entry which is preliminary data.</text>
</comment>
<dbReference type="GO" id="GO:0004521">
    <property type="term" value="F:RNA endonuclease activity"/>
    <property type="evidence" value="ECO:0007669"/>
    <property type="project" value="TreeGrafter"/>
</dbReference>
<dbReference type="InterPro" id="IPR037136">
    <property type="entry name" value="RNA3'_phos_cyclase_dom_sf"/>
</dbReference>
<evidence type="ECO:0000256" key="3">
    <source>
        <dbReference type="ARBA" id="ARBA00022517"/>
    </source>
</evidence>
<dbReference type="NCBIfam" id="TIGR03400">
    <property type="entry name" value="18S_RNA_Rcl1p"/>
    <property type="match status" value="1"/>
</dbReference>
<dbReference type="InterPro" id="IPR016443">
    <property type="entry name" value="RNA3'_term_phos_cyc_type_2"/>
</dbReference>
<dbReference type="Proteomes" id="UP000749559">
    <property type="component" value="Unassembled WGS sequence"/>
</dbReference>
<dbReference type="Gene3D" id="3.65.10.20">
    <property type="entry name" value="RNA 3'-terminal phosphate cyclase domain"/>
    <property type="match status" value="1"/>
</dbReference>
<evidence type="ECO:0000256" key="4">
    <source>
        <dbReference type="ARBA" id="ARBA00023242"/>
    </source>
</evidence>
<dbReference type="GO" id="GO:0005730">
    <property type="term" value="C:nucleolus"/>
    <property type="evidence" value="ECO:0007669"/>
    <property type="project" value="UniProtKB-SubCell"/>
</dbReference>
<dbReference type="InterPro" id="IPR036553">
    <property type="entry name" value="RPTC_insert"/>
</dbReference>
<dbReference type="InterPro" id="IPR013792">
    <property type="entry name" value="RNA3'P_cycl/enolpyr_Trfase_a/b"/>
</dbReference>
<proteinExistence type="inferred from homology"/>
<dbReference type="PANTHER" id="PTHR11096:SF1">
    <property type="entry name" value="RNA 3'-TERMINAL PHOSPHATE CYCLASE-LIKE PROTEIN"/>
    <property type="match status" value="1"/>
</dbReference>
<dbReference type="GO" id="GO:0000479">
    <property type="term" value="P:endonucleolytic cleavage of tricistronic rRNA transcript (SSU-rRNA, 5.8S rRNA, LSU-rRNA)"/>
    <property type="evidence" value="ECO:0007669"/>
    <property type="project" value="TreeGrafter"/>
</dbReference>
<sequence length="385" mass="42283">MASTTLSFEGCNFLRMRLILATVSGKSVKIKKIRSKDDNPGLREFEASFIRLLDKITNGSKIDVSHTGTTLFYQPGMLQGGTIEHECNPQRSIGYYLEALMCLAPFMKTPLKAILRGVTNDQIDPSIDQLKYSVLPVLKRFLGTDDGVEWKVTRRGAAPDGGGEMIFRCPTKQKLRPLQLTVPGKIKRIRGVAWAVRVSPATSNRLVDSARGVLNKCLPDIYIYTDHYKGSQSGKSPGFGMTLVAETTDGVYYTAEGASNPKHTGDQPSEPTVPEELGRDTAIALLDEIYRGGCVDSASQSIACLFMALGQQDVSKIQVGPLSQYTIHFLRHLKTFLQVVFKIDNDTNANRDLDNEDEDVLRTGGDKVLLTCVGVGYTNLGKVIL</sequence>
<keyword evidence="6" id="KW-1185">Reference proteome</keyword>
<dbReference type="PANTHER" id="PTHR11096">
    <property type="entry name" value="RNA 3' TERMINAL PHOSPHATE CYCLASE"/>
    <property type="match status" value="1"/>
</dbReference>